<reference evidence="2 3" key="1">
    <citation type="journal article" date="2020" name="Biotechnol. Biofuels">
        <title>New insights from the biogas microbiome by comprehensive genome-resolved metagenomics of nearly 1600 species originating from multiple anaerobic digesters.</title>
        <authorList>
            <person name="Campanaro S."/>
            <person name="Treu L."/>
            <person name="Rodriguez-R L.M."/>
            <person name="Kovalovszki A."/>
            <person name="Ziels R.M."/>
            <person name="Maus I."/>
            <person name="Zhu X."/>
            <person name="Kougias P.G."/>
            <person name="Basile A."/>
            <person name="Luo G."/>
            <person name="Schluter A."/>
            <person name="Konstantinidis K.T."/>
            <person name="Angelidaki I."/>
        </authorList>
    </citation>
    <scope>NUCLEOTIDE SEQUENCE [LARGE SCALE GENOMIC DNA]</scope>
    <source>
        <strain evidence="2">AS27yjCOA_65</strain>
    </source>
</reference>
<sequence length="92" mass="10594">MFKISAMVRKSEFGRYSFSAGEIGEYVVCPEAWRLKFVEGRKSIRQKDAKLGAQLHQKWADLYDESLFLTRGVKIAATLIITTIVFFLFINL</sequence>
<evidence type="ECO:0000256" key="1">
    <source>
        <dbReference type="SAM" id="Phobius"/>
    </source>
</evidence>
<gene>
    <name evidence="2" type="ORF">GYA55_02385</name>
</gene>
<feature type="transmembrane region" description="Helical" evidence="1">
    <location>
        <begin position="72"/>
        <end position="90"/>
    </location>
</feature>
<keyword evidence="1" id="KW-0472">Membrane</keyword>
<name>A0A7X9FPS2_9DELT</name>
<dbReference type="Proteomes" id="UP000524246">
    <property type="component" value="Unassembled WGS sequence"/>
</dbReference>
<dbReference type="EMBL" id="JAAZON010000097">
    <property type="protein sequence ID" value="NMC61996.1"/>
    <property type="molecule type" value="Genomic_DNA"/>
</dbReference>
<organism evidence="2 3">
    <name type="scientific">SAR324 cluster bacterium</name>
    <dbReference type="NCBI Taxonomy" id="2024889"/>
    <lineage>
        <taxon>Bacteria</taxon>
        <taxon>Deltaproteobacteria</taxon>
        <taxon>SAR324 cluster</taxon>
    </lineage>
</organism>
<protein>
    <submittedName>
        <fullName evidence="2">Uncharacterized protein</fullName>
    </submittedName>
</protein>
<accession>A0A7X9FPS2</accession>
<evidence type="ECO:0000313" key="2">
    <source>
        <dbReference type="EMBL" id="NMC61996.1"/>
    </source>
</evidence>
<dbReference type="AlphaFoldDB" id="A0A7X9FPS2"/>
<keyword evidence="1" id="KW-0812">Transmembrane</keyword>
<keyword evidence="1" id="KW-1133">Transmembrane helix</keyword>
<evidence type="ECO:0000313" key="3">
    <source>
        <dbReference type="Proteomes" id="UP000524246"/>
    </source>
</evidence>
<comment type="caution">
    <text evidence="2">The sequence shown here is derived from an EMBL/GenBank/DDBJ whole genome shotgun (WGS) entry which is preliminary data.</text>
</comment>
<proteinExistence type="predicted"/>